<keyword evidence="2" id="KW-0813">Transport</keyword>
<dbReference type="InterPro" id="IPR003439">
    <property type="entry name" value="ABC_transporter-like_ATP-bd"/>
</dbReference>
<comment type="caution">
    <text evidence="11">The sequence shown here is derived from an EMBL/GenBank/DDBJ whole genome shotgun (WGS) entry which is preliminary data.</text>
</comment>
<dbReference type="InterPro" id="IPR011527">
    <property type="entry name" value="ABC1_TM_dom"/>
</dbReference>
<dbReference type="InterPro" id="IPR027417">
    <property type="entry name" value="P-loop_NTPase"/>
</dbReference>
<feature type="transmembrane region" description="Helical" evidence="8">
    <location>
        <begin position="55"/>
        <end position="74"/>
    </location>
</feature>
<feature type="domain" description="ABC transmembrane type-1" evidence="10">
    <location>
        <begin position="19"/>
        <end position="304"/>
    </location>
</feature>
<dbReference type="SUPFAM" id="SSF52540">
    <property type="entry name" value="P-loop containing nucleoside triphosphate hydrolases"/>
    <property type="match status" value="1"/>
</dbReference>
<reference evidence="11" key="2">
    <citation type="journal article" date="2021" name="PeerJ">
        <title>Extensive microbial diversity within the chicken gut microbiome revealed by metagenomics and culture.</title>
        <authorList>
            <person name="Gilroy R."/>
            <person name="Ravi A."/>
            <person name="Getino M."/>
            <person name="Pursley I."/>
            <person name="Horton D.L."/>
            <person name="Alikhan N.F."/>
            <person name="Baker D."/>
            <person name="Gharbi K."/>
            <person name="Hall N."/>
            <person name="Watson M."/>
            <person name="Adriaenssens E.M."/>
            <person name="Foster-Nyarko E."/>
            <person name="Jarju S."/>
            <person name="Secka A."/>
            <person name="Antonio M."/>
            <person name="Oren A."/>
            <person name="Chaudhuri R.R."/>
            <person name="La Ragione R."/>
            <person name="Hildebrand F."/>
            <person name="Pallen M.J."/>
        </authorList>
    </citation>
    <scope>NUCLEOTIDE SEQUENCE</scope>
    <source>
        <strain evidence="11">517</strain>
    </source>
</reference>
<evidence type="ECO:0000259" key="10">
    <source>
        <dbReference type="PROSITE" id="PS50929"/>
    </source>
</evidence>
<dbReference type="FunFam" id="3.40.50.300:FF:000287">
    <property type="entry name" value="Multidrug ABC transporter ATP-binding protein"/>
    <property type="match status" value="1"/>
</dbReference>
<dbReference type="InterPro" id="IPR003593">
    <property type="entry name" value="AAA+_ATPase"/>
</dbReference>
<dbReference type="GO" id="GO:0015421">
    <property type="term" value="F:ABC-type oligopeptide transporter activity"/>
    <property type="evidence" value="ECO:0007669"/>
    <property type="project" value="TreeGrafter"/>
</dbReference>
<evidence type="ECO:0000256" key="4">
    <source>
        <dbReference type="ARBA" id="ARBA00022741"/>
    </source>
</evidence>
<dbReference type="Gene3D" id="1.20.1560.10">
    <property type="entry name" value="ABC transporter type 1, transmembrane domain"/>
    <property type="match status" value="1"/>
</dbReference>
<name>A0A940DHI9_9FIRM</name>
<dbReference type="PROSITE" id="PS50893">
    <property type="entry name" value="ABC_TRANSPORTER_2"/>
    <property type="match status" value="1"/>
</dbReference>
<feature type="transmembrane region" description="Helical" evidence="8">
    <location>
        <begin position="248"/>
        <end position="269"/>
    </location>
</feature>
<feature type="transmembrane region" description="Helical" evidence="8">
    <location>
        <begin position="16"/>
        <end position="35"/>
    </location>
</feature>
<evidence type="ECO:0000256" key="1">
    <source>
        <dbReference type="ARBA" id="ARBA00004651"/>
    </source>
</evidence>
<dbReference type="SMART" id="SM00382">
    <property type="entry name" value="AAA"/>
    <property type="match status" value="1"/>
</dbReference>
<evidence type="ECO:0000256" key="6">
    <source>
        <dbReference type="ARBA" id="ARBA00022989"/>
    </source>
</evidence>
<comment type="subcellular location">
    <subcellularLocation>
        <location evidence="1">Cell membrane</location>
        <topology evidence="1">Multi-pass membrane protein</topology>
    </subcellularLocation>
</comment>
<evidence type="ECO:0000256" key="2">
    <source>
        <dbReference type="ARBA" id="ARBA00022448"/>
    </source>
</evidence>
<evidence type="ECO:0000256" key="8">
    <source>
        <dbReference type="SAM" id="Phobius"/>
    </source>
</evidence>
<dbReference type="AlphaFoldDB" id="A0A940DHI9"/>
<dbReference type="Gene3D" id="3.40.50.300">
    <property type="entry name" value="P-loop containing nucleotide triphosphate hydrolases"/>
    <property type="match status" value="1"/>
</dbReference>
<protein>
    <submittedName>
        <fullName evidence="11">ABC transporter ATP-binding protein</fullName>
    </submittedName>
</protein>
<reference evidence="11" key="1">
    <citation type="submission" date="2020-10" db="EMBL/GenBank/DDBJ databases">
        <authorList>
            <person name="Gilroy R."/>
        </authorList>
    </citation>
    <scope>NUCLEOTIDE SEQUENCE</scope>
    <source>
        <strain evidence="11">517</strain>
    </source>
</reference>
<dbReference type="PROSITE" id="PS00211">
    <property type="entry name" value="ABC_TRANSPORTER_1"/>
    <property type="match status" value="1"/>
</dbReference>
<dbReference type="Pfam" id="PF00664">
    <property type="entry name" value="ABC_membrane"/>
    <property type="match status" value="1"/>
</dbReference>
<sequence length="578" mass="63371">MKILIRLAKEAKQYKTHYVIGILAVMVTTAVSLAAPRILSAMTGMVSAGITEEGLRLIAVYVGVLTALYLIKWLSRFVSTYMLHVAAWNLVNNTRVKLYDHIQLSSMSFFKDKQTGDLLSRVVNDTANFELLYAHVIPEFITNTITFAGVLIILLAMNWKLALITAVVIPLVAMACVYYAKKVRPNFKAAQRLVGDISAEIQDNISGVYEIQAFGQEAQERTHVEERAKKHTVAILKALKTSGIFHPLIDFVSSMGTVLVMGAGGYLAYKHQVDVEDIVAFLLYLTLFFTPMQNLARLVEDMQTAYASGERTVQILDSPIEIHDAPDAVDIGKARGEITFDDVSFDYGDGKDVLHNVSFACKAGEMIALVGATGAGKTTITKLIPRFYEPTSGTVKLDGVDVKKITLKSLRGNIAPVLQDTFLFNGTVAENIAYARPSAKFDEIVAAATKAHIHEEILEMPDGYKTRVGERGMRLSGGQKQRLAIARAILRDAPVIILDEATASVDSDTERHIQQAINEINGKHTIVAVAHRLSTIKNADKILVLKDGRIAESGSHDELMEKGGIYRDLYIKSSGGGE</sequence>
<evidence type="ECO:0000313" key="12">
    <source>
        <dbReference type="Proteomes" id="UP000727857"/>
    </source>
</evidence>
<dbReference type="Pfam" id="PF00005">
    <property type="entry name" value="ABC_tran"/>
    <property type="match status" value="1"/>
</dbReference>
<evidence type="ECO:0000256" key="3">
    <source>
        <dbReference type="ARBA" id="ARBA00022692"/>
    </source>
</evidence>
<accession>A0A940DHI9</accession>
<dbReference type="InterPro" id="IPR036640">
    <property type="entry name" value="ABC1_TM_sf"/>
</dbReference>
<dbReference type="GO" id="GO:0005524">
    <property type="term" value="F:ATP binding"/>
    <property type="evidence" value="ECO:0007669"/>
    <property type="project" value="UniProtKB-KW"/>
</dbReference>
<proteinExistence type="predicted"/>
<keyword evidence="7 8" id="KW-0472">Membrane</keyword>
<evidence type="ECO:0000256" key="7">
    <source>
        <dbReference type="ARBA" id="ARBA00023136"/>
    </source>
</evidence>
<feature type="transmembrane region" description="Helical" evidence="8">
    <location>
        <begin position="281"/>
        <end position="299"/>
    </location>
</feature>
<dbReference type="InterPro" id="IPR017871">
    <property type="entry name" value="ABC_transporter-like_CS"/>
</dbReference>
<dbReference type="GO" id="GO:0016887">
    <property type="term" value="F:ATP hydrolysis activity"/>
    <property type="evidence" value="ECO:0007669"/>
    <property type="project" value="InterPro"/>
</dbReference>
<feature type="domain" description="ABC transporter" evidence="9">
    <location>
        <begin position="338"/>
        <end position="572"/>
    </location>
</feature>
<gene>
    <name evidence="11" type="ORF">IAB16_07255</name>
</gene>
<evidence type="ECO:0000259" key="9">
    <source>
        <dbReference type="PROSITE" id="PS50893"/>
    </source>
</evidence>
<dbReference type="PANTHER" id="PTHR43394">
    <property type="entry name" value="ATP-DEPENDENT PERMEASE MDL1, MITOCHONDRIAL"/>
    <property type="match status" value="1"/>
</dbReference>
<dbReference type="InterPro" id="IPR039421">
    <property type="entry name" value="Type_1_exporter"/>
</dbReference>
<feature type="transmembrane region" description="Helical" evidence="8">
    <location>
        <begin position="161"/>
        <end position="180"/>
    </location>
</feature>
<keyword evidence="3 8" id="KW-0812">Transmembrane</keyword>
<dbReference type="SUPFAM" id="SSF90123">
    <property type="entry name" value="ABC transporter transmembrane region"/>
    <property type="match status" value="1"/>
</dbReference>
<organism evidence="11 12">
    <name type="scientific">Candidatus Stercoripulliclostridium pullicola</name>
    <dbReference type="NCBI Taxonomy" id="2840953"/>
    <lineage>
        <taxon>Bacteria</taxon>
        <taxon>Bacillati</taxon>
        <taxon>Bacillota</taxon>
        <taxon>Clostridia</taxon>
        <taxon>Eubacteriales</taxon>
        <taxon>Candidatus Stercoripulliclostridium</taxon>
    </lineage>
</organism>
<evidence type="ECO:0000313" key="11">
    <source>
        <dbReference type="EMBL" id="MBO8424801.1"/>
    </source>
</evidence>
<dbReference type="PROSITE" id="PS50929">
    <property type="entry name" value="ABC_TM1F"/>
    <property type="match status" value="1"/>
</dbReference>
<keyword evidence="4" id="KW-0547">Nucleotide-binding</keyword>
<dbReference type="CDD" id="cd18778">
    <property type="entry name" value="ABC_6TM_exporter_like"/>
    <property type="match status" value="1"/>
</dbReference>
<evidence type="ECO:0000256" key="5">
    <source>
        <dbReference type="ARBA" id="ARBA00022840"/>
    </source>
</evidence>
<dbReference type="Proteomes" id="UP000727857">
    <property type="component" value="Unassembled WGS sequence"/>
</dbReference>
<keyword evidence="6 8" id="KW-1133">Transmembrane helix</keyword>
<feature type="transmembrane region" description="Helical" evidence="8">
    <location>
        <begin position="131"/>
        <end position="155"/>
    </location>
</feature>
<dbReference type="PANTHER" id="PTHR43394:SF1">
    <property type="entry name" value="ATP-BINDING CASSETTE SUB-FAMILY B MEMBER 10, MITOCHONDRIAL"/>
    <property type="match status" value="1"/>
</dbReference>
<dbReference type="GO" id="GO:0005886">
    <property type="term" value="C:plasma membrane"/>
    <property type="evidence" value="ECO:0007669"/>
    <property type="project" value="UniProtKB-SubCell"/>
</dbReference>
<keyword evidence="5 11" id="KW-0067">ATP-binding</keyword>
<dbReference type="EMBL" id="JADINF010000184">
    <property type="protein sequence ID" value="MBO8424801.1"/>
    <property type="molecule type" value="Genomic_DNA"/>
</dbReference>